<evidence type="ECO:0000256" key="3">
    <source>
        <dbReference type="ARBA" id="ARBA00023004"/>
    </source>
</evidence>
<evidence type="ECO:0000256" key="2">
    <source>
        <dbReference type="ARBA" id="ARBA00022723"/>
    </source>
</evidence>
<feature type="domain" description="Cytochrome c" evidence="5">
    <location>
        <begin position="26"/>
        <end position="79"/>
    </location>
</feature>
<dbReference type="SUPFAM" id="SSF46626">
    <property type="entry name" value="Cytochrome c"/>
    <property type="match status" value="1"/>
</dbReference>
<dbReference type="AlphaFoldDB" id="A0A5P3A7Z3"/>
<evidence type="ECO:0000313" key="7">
    <source>
        <dbReference type="Proteomes" id="UP000325785"/>
    </source>
</evidence>
<dbReference type="EMBL" id="CP031598">
    <property type="protein sequence ID" value="QEW24823.1"/>
    <property type="molecule type" value="Genomic_DNA"/>
</dbReference>
<dbReference type="GO" id="GO:0020037">
    <property type="term" value="F:heme binding"/>
    <property type="evidence" value="ECO:0007669"/>
    <property type="project" value="InterPro"/>
</dbReference>
<feature type="signal peptide" evidence="4">
    <location>
        <begin position="1"/>
        <end position="23"/>
    </location>
</feature>
<dbReference type="InterPro" id="IPR036909">
    <property type="entry name" value="Cyt_c-like_dom_sf"/>
</dbReference>
<evidence type="ECO:0000313" key="6">
    <source>
        <dbReference type="EMBL" id="QEW24823.1"/>
    </source>
</evidence>
<name>A0A5P3A7Z3_9RHOB</name>
<dbReference type="KEGG" id="rid:RIdsm_00607"/>
<keyword evidence="1" id="KW-0349">Heme</keyword>
<keyword evidence="3" id="KW-0408">Iron</keyword>
<feature type="chain" id="PRO_5025065737" evidence="4">
    <location>
        <begin position="24"/>
        <end position="131"/>
    </location>
</feature>
<dbReference type="Proteomes" id="UP000325785">
    <property type="component" value="Chromosome"/>
</dbReference>
<proteinExistence type="predicted"/>
<reference evidence="6 7" key="1">
    <citation type="submission" date="2018-08" db="EMBL/GenBank/DDBJ databases">
        <title>Genetic Globetrotter - A new plasmid hitch-hiking vast phylogenetic and geographic distances.</title>
        <authorList>
            <person name="Vollmers J."/>
            <person name="Petersen J."/>
        </authorList>
    </citation>
    <scope>NUCLEOTIDE SEQUENCE [LARGE SCALE GENOMIC DNA]</scope>
    <source>
        <strain evidence="6 7">DSM 26383</strain>
    </source>
</reference>
<keyword evidence="4" id="KW-0732">Signal</keyword>
<accession>A0A5P3A7Z3</accession>
<gene>
    <name evidence="6" type="ORF">RIdsm_00607</name>
</gene>
<dbReference type="Pfam" id="PF00034">
    <property type="entry name" value="Cytochrom_C"/>
    <property type="match status" value="1"/>
</dbReference>
<dbReference type="RefSeq" id="WP_057820954.1">
    <property type="nucleotide sequence ID" value="NZ_CP031598.1"/>
</dbReference>
<keyword evidence="2" id="KW-0479">Metal-binding</keyword>
<organism evidence="6 7">
    <name type="scientific">Roseovarius indicus</name>
    <dbReference type="NCBI Taxonomy" id="540747"/>
    <lineage>
        <taxon>Bacteria</taxon>
        <taxon>Pseudomonadati</taxon>
        <taxon>Pseudomonadota</taxon>
        <taxon>Alphaproteobacteria</taxon>
        <taxon>Rhodobacterales</taxon>
        <taxon>Roseobacteraceae</taxon>
        <taxon>Roseovarius</taxon>
    </lineage>
</organism>
<dbReference type="InterPro" id="IPR009056">
    <property type="entry name" value="Cyt_c-like_dom"/>
</dbReference>
<evidence type="ECO:0000256" key="4">
    <source>
        <dbReference type="SAM" id="SignalP"/>
    </source>
</evidence>
<evidence type="ECO:0000259" key="5">
    <source>
        <dbReference type="Pfam" id="PF00034"/>
    </source>
</evidence>
<sequence precursor="true">MTGMKSTIAGALGGLLLTGAAFADDLGKDLYMNSCATCHGESAAGDGPLAELMTVGVPALTGLSAANEGEFPMLKVIQTIDGRQGTRGHGYPMPVWGKRLARDLDTDDYGSEEIIRGRILSIAYYLESLQE</sequence>
<dbReference type="Gene3D" id="1.10.760.10">
    <property type="entry name" value="Cytochrome c-like domain"/>
    <property type="match status" value="1"/>
</dbReference>
<evidence type="ECO:0000256" key="1">
    <source>
        <dbReference type="ARBA" id="ARBA00022617"/>
    </source>
</evidence>
<dbReference type="GO" id="GO:0009055">
    <property type="term" value="F:electron transfer activity"/>
    <property type="evidence" value="ECO:0007669"/>
    <property type="project" value="InterPro"/>
</dbReference>
<protein>
    <submittedName>
        <fullName evidence="6">Cytochrome c-like protein</fullName>
    </submittedName>
</protein>
<dbReference type="GO" id="GO:0046872">
    <property type="term" value="F:metal ion binding"/>
    <property type="evidence" value="ECO:0007669"/>
    <property type="project" value="UniProtKB-KW"/>
</dbReference>